<feature type="chain" id="PRO_5003393890" description="Lipoprotein" evidence="1">
    <location>
        <begin position="18"/>
        <end position="138"/>
    </location>
</feature>
<gene>
    <name evidence="2" type="ORF">VIOR3934_17212</name>
</gene>
<dbReference type="Proteomes" id="UP000002817">
    <property type="component" value="Unassembled WGS sequence"/>
</dbReference>
<evidence type="ECO:0000313" key="2">
    <source>
        <dbReference type="EMBL" id="EGU46159.1"/>
    </source>
</evidence>
<name>F9SY13_VIBOR</name>
<evidence type="ECO:0000256" key="1">
    <source>
        <dbReference type="SAM" id="SignalP"/>
    </source>
</evidence>
<comment type="caution">
    <text evidence="2">The sequence shown here is derived from an EMBL/GenBank/DDBJ whole genome shotgun (WGS) entry which is preliminary data.</text>
</comment>
<accession>F9SY13</accession>
<dbReference type="EMBL" id="AFWH01000070">
    <property type="protein sequence ID" value="EGU46159.1"/>
    <property type="molecule type" value="Genomic_DNA"/>
</dbReference>
<sequence>MRAIVISVLATALAGCAAKGPSAELQLSNECYQSTVDERVARFTDNFTTDDLNDLTSALKRHYLKVSHAMLLKQRANDISDPLGGIPASFELETAQESVIGSLKPIYMILNRSSVPQFVSTQVQQQMKDGLAICYGES</sequence>
<evidence type="ECO:0008006" key="4">
    <source>
        <dbReference type="Google" id="ProtNLM"/>
    </source>
</evidence>
<dbReference type="RefSeq" id="WP_004418429.1">
    <property type="nucleotide sequence ID" value="NZ_ACZV01000005.1"/>
</dbReference>
<dbReference type="STRING" id="675816.VIA_002751"/>
<dbReference type="PATRIC" id="fig|675816.5.peg.3799"/>
<organism evidence="2 3">
    <name type="scientific">Vibrio orientalis CIP 102891 = ATCC 33934</name>
    <dbReference type="NCBI Taxonomy" id="675816"/>
    <lineage>
        <taxon>Bacteria</taxon>
        <taxon>Pseudomonadati</taxon>
        <taxon>Pseudomonadota</taxon>
        <taxon>Gammaproteobacteria</taxon>
        <taxon>Vibrionales</taxon>
        <taxon>Vibrionaceae</taxon>
        <taxon>Vibrio</taxon>
        <taxon>Vibrio oreintalis group</taxon>
    </lineage>
</organism>
<feature type="signal peptide" evidence="1">
    <location>
        <begin position="1"/>
        <end position="17"/>
    </location>
</feature>
<protein>
    <recommendedName>
        <fullName evidence="4">Lipoprotein</fullName>
    </recommendedName>
</protein>
<proteinExistence type="predicted"/>
<evidence type="ECO:0000313" key="3">
    <source>
        <dbReference type="Proteomes" id="UP000002817"/>
    </source>
</evidence>
<dbReference type="PROSITE" id="PS51257">
    <property type="entry name" value="PROKAR_LIPOPROTEIN"/>
    <property type="match status" value="1"/>
</dbReference>
<dbReference type="AlphaFoldDB" id="F9SY13"/>
<reference evidence="2 3" key="1">
    <citation type="journal article" date="2012" name="Int. J. Syst. Evol. Microbiol.">
        <title>Vibrio caribbeanicus sp. nov., isolated from the marine sponge Scleritoderma cyanea.</title>
        <authorList>
            <person name="Hoffmann M."/>
            <person name="Monday S.R."/>
            <person name="Allard M.W."/>
            <person name="Strain E.A."/>
            <person name="Whittaker P."/>
            <person name="Naum M."/>
            <person name="McCarthy P.J."/>
            <person name="Lopez J.V."/>
            <person name="Fischer M."/>
            <person name="Brown E.W."/>
        </authorList>
    </citation>
    <scope>NUCLEOTIDE SEQUENCE [LARGE SCALE GENOMIC DNA]</scope>
    <source>
        <strain evidence="3">CIP 102891 / ATCC 33934</strain>
    </source>
</reference>
<keyword evidence="1" id="KW-0732">Signal</keyword>